<proteinExistence type="predicted"/>
<dbReference type="EMBL" id="CABR01000083">
    <property type="protein sequence ID" value="CBI10411.1"/>
    <property type="molecule type" value="Genomic_DNA"/>
</dbReference>
<comment type="caution">
    <text evidence="1">The sequence shown here is derived from an EMBL/GenBank/DDBJ whole genome shotgun (WGS) entry which is preliminary data.</text>
</comment>
<gene>
    <name evidence="1" type="ORF">CARN7_1189</name>
</gene>
<reference evidence="1" key="1">
    <citation type="submission" date="2009-10" db="EMBL/GenBank/DDBJ databases">
        <title>Diversity of trophic interactions inside an arsenic-rich microbial ecosystem.</title>
        <authorList>
            <person name="Bertin P.N."/>
            <person name="Heinrich-Salmeron A."/>
            <person name="Pelletier E."/>
            <person name="Goulhen-Chollet F."/>
            <person name="Arsene-Ploetze F."/>
            <person name="Gallien S."/>
            <person name="Calteau A."/>
            <person name="Vallenet D."/>
            <person name="Casiot C."/>
            <person name="Chane-Woon-Ming B."/>
            <person name="Giloteaux L."/>
            <person name="Barakat M."/>
            <person name="Bonnefoy V."/>
            <person name="Bruneel O."/>
            <person name="Chandler M."/>
            <person name="Cleiss J."/>
            <person name="Duran R."/>
            <person name="Elbaz-Poulichet F."/>
            <person name="Fonknechten N."/>
            <person name="Lauga B."/>
            <person name="Mornico D."/>
            <person name="Ortet P."/>
            <person name="Schaeffer C."/>
            <person name="Siguier P."/>
            <person name="Alexander Thil Smith A."/>
            <person name="Van Dorsselaer A."/>
            <person name="Weissenbach J."/>
            <person name="Medigue C."/>
            <person name="Le Paslier D."/>
        </authorList>
    </citation>
    <scope>NUCLEOTIDE SEQUENCE</scope>
</reference>
<protein>
    <submittedName>
        <fullName evidence="1">Uncharacterized protein</fullName>
    </submittedName>
</protein>
<accession>E6QT39</accession>
<dbReference type="AlphaFoldDB" id="E6QT39"/>
<name>E6QT39_9ZZZZ</name>
<sequence>MDAKLVPDRRLIMTEFNNRIAAQREILHEVNSVGWQEELFGLSSGAIDRWINANKLESGCALVKLIHQAADKLFFLSNKSQEQVTEDYKLLSNEVTALTVQIKQAVIKE</sequence>
<organism evidence="1">
    <name type="scientific">mine drainage metagenome</name>
    <dbReference type="NCBI Taxonomy" id="410659"/>
    <lineage>
        <taxon>unclassified sequences</taxon>
        <taxon>metagenomes</taxon>
        <taxon>ecological metagenomes</taxon>
    </lineage>
</organism>
<evidence type="ECO:0000313" key="1">
    <source>
        <dbReference type="EMBL" id="CBI10411.1"/>
    </source>
</evidence>